<dbReference type="Gene3D" id="3.40.50.1820">
    <property type="entry name" value="alpha/beta hydrolase"/>
    <property type="match status" value="1"/>
</dbReference>
<accession>A0A0F6VYW6</accession>
<dbReference type="Proteomes" id="UP000034883">
    <property type="component" value="Chromosome"/>
</dbReference>
<dbReference type="KEGG" id="samy:DB32_000119"/>
<dbReference type="PANTHER" id="PTHR34853">
    <property type="match status" value="1"/>
</dbReference>
<dbReference type="GO" id="GO:0016042">
    <property type="term" value="P:lipid catabolic process"/>
    <property type="evidence" value="ECO:0007669"/>
    <property type="project" value="InterPro"/>
</dbReference>
<keyword evidence="1" id="KW-0732">Signal</keyword>
<dbReference type="RefSeq" id="WP_169791280.1">
    <property type="nucleotide sequence ID" value="NZ_CP011125.1"/>
</dbReference>
<dbReference type="STRING" id="927083.DB32_000119"/>
<gene>
    <name evidence="2" type="ORF">DB32_000119</name>
</gene>
<dbReference type="PIRSF" id="PIRSF029171">
    <property type="entry name" value="Esterase_LipA"/>
    <property type="match status" value="1"/>
</dbReference>
<proteinExistence type="predicted"/>
<feature type="chain" id="PRO_5002511055" evidence="1">
    <location>
        <begin position="20"/>
        <end position="414"/>
    </location>
</feature>
<name>A0A0F6VYW6_9BACT</name>
<reference evidence="2 3" key="1">
    <citation type="submission" date="2015-03" db="EMBL/GenBank/DDBJ databases">
        <title>Genome assembly of Sandaracinus amylolyticus DSM 53668.</title>
        <authorList>
            <person name="Sharma G."/>
            <person name="Subramanian S."/>
        </authorList>
    </citation>
    <scope>NUCLEOTIDE SEQUENCE [LARGE SCALE GENOMIC DNA]</scope>
    <source>
        <strain evidence="2 3">DSM 53668</strain>
    </source>
</reference>
<protein>
    <submittedName>
        <fullName evidence="2">Uncharacterized protein</fullName>
    </submittedName>
</protein>
<dbReference type="EMBL" id="CP011125">
    <property type="protein sequence ID" value="AKF02971.1"/>
    <property type="molecule type" value="Genomic_DNA"/>
</dbReference>
<dbReference type="Pfam" id="PF03583">
    <property type="entry name" value="LIP"/>
    <property type="match status" value="1"/>
</dbReference>
<sequence length="414" mass="42517">MRGGTAALALIVMCGCAGAPPIAPVAPRGLAVSCDDELATLPDADPAVAPGAIVRCARDVHGLRIAYRTTRSGDVPAIATARVIVPASAHEGAPHVVVAHGTVGLADACAPSLAAPDELVRAFASRGWPVIAPDYAGLGSAGVQGYGDNDDTARSVLDAARALATLLGERAPVVLAGHSQGGGAVLSAQSIARRYAGEDTAIAAVIAIAPGWPVRDRLETLRDPARRLRGGDELSAVVGAMFLYAWHARAYGETRAGEGFPLASRDALVHALERGCVGSLLTTVPRLAPTLGALVDDELRAALVACTDAGECDDRARAILEWSRANVMRGDPEGAPIHVLQGDHDGITTPARTRCIVDHLRASAIEPHVCVMDADHLSIVPRGVGHTIAIVESALRGDPAPGCANDALPECVPE</sequence>
<keyword evidence="3" id="KW-1185">Reference proteome</keyword>
<dbReference type="PROSITE" id="PS51257">
    <property type="entry name" value="PROKAR_LIPOPROTEIN"/>
    <property type="match status" value="1"/>
</dbReference>
<dbReference type="SUPFAM" id="SSF53474">
    <property type="entry name" value="alpha/beta-Hydrolases"/>
    <property type="match status" value="1"/>
</dbReference>
<feature type="signal peptide" evidence="1">
    <location>
        <begin position="1"/>
        <end position="19"/>
    </location>
</feature>
<evidence type="ECO:0000256" key="1">
    <source>
        <dbReference type="SAM" id="SignalP"/>
    </source>
</evidence>
<evidence type="ECO:0000313" key="2">
    <source>
        <dbReference type="EMBL" id="AKF02971.1"/>
    </source>
</evidence>
<dbReference type="InterPro" id="IPR005152">
    <property type="entry name" value="Lipase_secreted"/>
</dbReference>
<dbReference type="InterPro" id="IPR029058">
    <property type="entry name" value="AB_hydrolase_fold"/>
</dbReference>
<dbReference type="AlphaFoldDB" id="A0A0F6VYW6"/>
<dbReference type="GO" id="GO:0004806">
    <property type="term" value="F:triacylglycerol lipase activity"/>
    <property type="evidence" value="ECO:0007669"/>
    <property type="project" value="InterPro"/>
</dbReference>
<evidence type="ECO:0000313" key="3">
    <source>
        <dbReference type="Proteomes" id="UP000034883"/>
    </source>
</evidence>
<dbReference type="PANTHER" id="PTHR34853:SF1">
    <property type="entry name" value="LIPASE 5"/>
    <property type="match status" value="1"/>
</dbReference>
<organism evidence="2 3">
    <name type="scientific">Sandaracinus amylolyticus</name>
    <dbReference type="NCBI Taxonomy" id="927083"/>
    <lineage>
        <taxon>Bacteria</taxon>
        <taxon>Pseudomonadati</taxon>
        <taxon>Myxococcota</taxon>
        <taxon>Polyangia</taxon>
        <taxon>Polyangiales</taxon>
        <taxon>Sandaracinaceae</taxon>
        <taxon>Sandaracinus</taxon>
    </lineage>
</organism>